<dbReference type="Pfam" id="PF08242">
    <property type="entry name" value="Methyltransf_12"/>
    <property type="match status" value="1"/>
</dbReference>
<dbReference type="CDD" id="cd02440">
    <property type="entry name" value="AdoMet_MTases"/>
    <property type="match status" value="1"/>
</dbReference>
<evidence type="ECO:0000259" key="2">
    <source>
        <dbReference type="Pfam" id="PF08242"/>
    </source>
</evidence>
<dbReference type="InterPro" id="IPR033664">
    <property type="entry name" value="Cmo5U_methylTrfase"/>
</dbReference>
<comment type="similarity">
    <text evidence="1">Belongs to the class I-like SAM-binding methyltransferase superfamily. CmoM family.</text>
</comment>
<name>A0ABS9D228_9ALTE</name>
<dbReference type="Proteomes" id="UP001521137">
    <property type="component" value="Unassembled WGS sequence"/>
</dbReference>
<dbReference type="EC" id="2.1.1.-" evidence="1"/>
<protein>
    <recommendedName>
        <fullName evidence="1">tRNA 5-carboxymethoxyuridine methyltransferase</fullName>
        <ecNumber evidence="1">2.1.1.-</ecNumber>
    </recommendedName>
    <alternativeName>
        <fullName evidence="1">cmo5U methyltransferase</fullName>
    </alternativeName>
</protein>
<accession>A0ABS9D228</accession>
<dbReference type="InterPro" id="IPR013217">
    <property type="entry name" value="Methyltransf_12"/>
</dbReference>
<evidence type="ECO:0000313" key="3">
    <source>
        <dbReference type="EMBL" id="MCF2946968.1"/>
    </source>
</evidence>
<keyword evidence="1" id="KW-0819">tRNA processing</keyword>
<feature type="domain" description="Methyltransferase type 12" evidence="2">
    <location>
        <begin position="56"/>
        <end position="146"/>
    </location>
</feature>
<dbReference type="GO" id="GO:0032259">
    <property type="term" value="P:methylation"/>
    <property type="evidence" value="ECO:0007669"/>
    <property type="project" value="UniProtKB-KW"/>
</dbReference>
<dbReference type="SUPFAM" id="SSF53335">
    <property type="entry name" value="S-adenosyl-L-methionine-dependent methyltransferases"/>
    <property type="match status" value="1"/>
</dbReference>
<comment type="caution">
    <text evidence="1">Lacks conserved residue(s) required for the propagation of feature annotation.</text>
</comment>
<gene>
    <name evidence="1" type="primary">cmoM</name>
    <name evidence="3" type="ORF">L0668_02540</name>
</gene>
<feature type="binding site" evidence="1">
    <location>
        <begin position="59"/>
        <end position="60"/>
    </location>
    <ligand>
        <name>S-adenosyl-L-methionine</name>
        <dbReference type="ChEBI" id="CHEBI:59789"/>
    </ligand>
</feature>
<dbReference type="PANTHER" id="PTHR43861">
    <property type="entry name" value="TRANS-ACONITATE 2-METHYLTRANSFERASE-RELATED"/>
    <property type="match status" value="1"/>
</dbReference>
<comment type="function">
    <text evidence="1">Catalyzes the methylation of 5-carboxymethoxyuridine (cmo5U) to form 5-methoxycarbonylmethoxyuridine (mcmo5U) at position 34 in tRNAs.</text>
</comment>
<dbReference type="RefSeq" id="WP_235310485.1">
    <property type="nucleotide sequence ID" value="NZ_JAKGAS010000001.1"/>
</dbReference>
<proteinExistence type="inferred from homology"/>
<comment type="catalytic activity">
    <reaction evidence="1">
        <text>5-carboxymethoxyuridine(34) in tRNA + S-adenosyl-L-methionine = 5-methoxycarbonylmethoxyuridine(34) in tRNA + S-adenosyl-L-homocysteine</text>
        <dbReference type="Rhea" id="RHEA:54080"/>
        <dbReference type="Rhea" id="RHEA-COMP:13383"/>
        <dbReference type="Rhea" id="RHEA-COMP:13781"/>
        <dbReference type="ChEBI" id="CHEBI:57856"/>
        <dbReference type="ChEBI" id="CHEBI:59789"/>
        <dbReference type="ChEBI" id="CHEBI:136879"/>
        <dbReference type="ChEBI" id="CHEBI:138053"/>
    </reaction>
</comment>
<keyword evidence="4" id="KW-1185">Reference proteome</keyword>
<dbReference type="InterPro" id="IPR029063">
    <property type="entry name" value="SAM-dependent_MTases_sf"/>
</dbReference>
<evidence type="ECO:0000256" key="1">
    <source>
        <dbReference type="HAMAP-Rule" id="MF_02057"/>
    </source>
</evidence>
<dbReference type="HAMAP" id="MF_02057">
    <property type="entry name" value="tRNA_methyltr_CmoM"/>
    <property type="match status" value="1"/>
</dbReference>
<feature type="binding site" evidence="1">
    <location>
        <position position="30"/>
    </location>
    <ligand>
        <name>S-adenosyl-L-methionine</name>
        <dbReference type="ChEBI" id="CHEBI:59789"/>
    </ligand>
</feature>
<organism evidence="3 4">
    <name type="scientific">Paraglaciecola algarum</name>
    <dbReference type="NCBI Taxonomy" id="3050085"/>
    <lineage>
        <taxon>Bacteria</taxon>
        <taxon>Pseudomonadati</taxon>
        <taxon>Pseudomonadota</taxon>
        <taxon>Gammaproteobacteria</taxon>
        <taxon>Alteromonadales</taxon>
        <taxon>Alteromonadaceae</taxon>
        <taxon>Paraglaciecola</taxon>
    </lineage>
</organism>
<dbReference type="EMBL" id="JAKGAS010000001">
    <property type="protein sequence ID" value="MCF2946968.1"/>
    <property type="molecule type" value="Genomic_DNA"/>
</dbReference>
<keyword evidence="1 3" id="KW-0489">Methyltransferase</keyword>
<reference evidence="3 4" key="1">
    <citation type="submission" date="2022-01" db="EMBL/GenBank/DDBJ databases">
        <title>Paraglaciecola sp. G1-23.</title>
        <authorList>
            <person name="Jin M.S."/>
            <person name="Han D.M."/>
            <person name="Kim H.M."/>
            <person name="Jeon C.O."/>
        </authorList>
    </citation>
    <scope>NUCLEOTIDE SEQUENCE [LARGE SCALE GENOMIC DNA]</scope>
    <source>
        <strain evidence="3 4">G1-23</strain>
    </source>
</reference>
<evidence type="ECO:0000313" key="4">
    <source>
        <dbReference type="Proteomes" id="UP001521137"/>
    </source>
</evidence>
<keyword evidence="1" id="KW-0949">S-adenosyl-L-methionine</keyword>
<dbReference type="GO" id="GO:0008168">
    <property type="term" value="F:methyltransferase activity"/>
    <property type="evidence" value="ECO:0007669"/>
    <property type="project" value="UniProtKB-KW"/>
</dbReference>
<comment type="caution">
    <text evidence="3">The sequence shown here is derived from an EMBL/GenBank/DDBJ whole genome shotgun (WGS) entry which is preliminary data.</text>
</comment>
<sequence>MKNSKLDRSFNDIAGKFQTNIYGSTKGRLRHDMLMAYLQQNIDLSKVENIKSLKVLDAGGGTGMMTETLLKLGHKVTLTDISDQALEVASNNLKGYDDLSILHTDILSLDESEQYDLVICHAVLEWVEKPKEVLRKLANLVKPEGVMSVSFFNQDAQLFGNMCYGNFDYVEQGMQVKNRVRLTPNNPLKPKEVLAYFTELPVTIVHKAGIRCFHDYLRDLDKQQTLYEELKSLEIKYGAQEPYLWLGKYFQVIAKKKLQS</sequence>
<feature type="binding site" evidence="1">
    <location>
        <position position="121"/>
    </location>
    <ligand>
        <name>S-adenosyl-L-methionine</name>
        <dbReference type="ChEBI" id="CHEBI:59789"/>
    </ligand>
</feature>
<dbReference type="Gene3D" id="3.40.50.150">
    <property type="entry name" value="Vaccinia Virus protein VP39"/>
    <property type="match status" value="1"/>
</dbReference>
<feature type="binding site" evidence="1">
    <location>
        <position position="80"/>
    </location>
    <ligand>
        <name>S-adenosyl-L-methionine</name>
        <dbReference type="ChEBI" id="CHEBI:59789"/>
    </ligand>
</feature>
<keyword evidence="1" id="KW-0808">Transferase</keyword>